<reference evidence="1" key="2">
    <citation type="journal article" date="2021" name="PeerJ">
        <title>Extensive microbial diversity within the chicken gut microbiome revealed by metagenomics and culture.</title>
        <authorList>
            <person name="Gilroy R."/>
            <person name="Ravi A."/>
            <person name="Getino M."/>
            <person name="Pursley I."/>
            <person name="Horton D.L."/>
            <person name="Alikhan N.F."/>
            <person name="Baker D."/>
            <person name="Gharbi K."/>
            <person name="Hall N."/>
            <person name="Watson M."/>
            <person name="Adriaenssens E.M."/>
            <person name="Foster-Nyarko E."/>
            <person name="Jarju S."/>
            <person name="Secka A."/>
            <person name="Antonio M."/>
            <person name="Oren A."/>
            <person name="Chaudhuri R.R."/>
            <person name="La Ragione R."/>
            <person name="Hildebrand F."/>
            <person name="Pallen M.J."/>
        </authorList>
    </citation>
    <scope>NUCLEOTIDE SEQUENCE</scope>
    <source>
        <strain evidence="1">11167</strain>
    </source>
</reference>
<proteinExistence type="predicted"/>
<evidence type="ECO:0000313" key="1">
    <source>
        <dbReference type="EMBL" id="MBO8442551.1"/>
    </source>
</evidence>
<dbReference type="Proteomes" id="UP000823633">
    <property type="component" value="Unassembled WGS sequence"/>
</dbReference>
<gene>
    <name evidence="1" type="ORF">IAC42_02160</name>
</gene>
<evidence type="ECO:0000313" key="2">
    <source>
        <dbReference type="Proteomes" id="UP000823633"/>
    </source>
</evidence>
<sequence>MLEKRGDTYILYGEAIPLDGLLDAVMAKDDELGGQVGLTDDEAACLAQLFKGYSGRMDFSSVRFMEASAALFRYLAQSGDGDLARLVARSMGWRSDEEELERLRGLEGESGRYRAWWMDLARAVLTTEGFDDYRFGSVRRDGNGTYLYDGEKAVCYIEVSREGGDERHAVISLTLLGNPEAVDDEEGEREFEWCCFFDDEISRTDDDARILGGRLRAIDPYGGNSLIQRRYDIVYDSIGAETLALVVTSLVSMLASYPPQVLD</sequence>
<organism evidence="1 2">
    <name type="scientific">Candidatus Aphodenecus pullistercoris</name>
    <dbReference type="NCBI Taxonomy" id="2840669"/>
    <lineage>
        <taxon>Bacteria</taxon>
        <taxon>Pseudomonadati</taxon>
        <taxon>Spirochaetota</taxon>
        <taxon>Spirochaetia</taxon>
        <taxon>Spirochaetales</taxon>
        <taxon>Candidatus Aphodenecus</taxon>
    </lineage>
</organism>
<reference evidence="1" key="1">
    <citation type="submission" date="2020-10" db="EMBL/GenBank/DDBJ databases">
        <authorList>
            <person name="Gilroy R."/>
        </authorList>
    </citation>
    <scope>NUCLEOTIDE SEQUENCE</scope>
    <source>
        <strain evidence="1">11167</strain>
    </source>
</reference>
<name>A0A9D9E7C5_9SPIR</name>
<accession>A0A9D9E7C5</accession>
<dbReference type="EMBL" id="JADIMU010000016">
    <property type="protein sequence ID" value="MBO8442551.1"/>
    <property type="molecule type" value="Genomic_DNA"/>
</dbReference>
<comment type="caution">
    <text evidence="1">The sequence shown here is derived from an EMBL/GenBank/DDBJ whole genome shotgun (WGS) entry which is preliminary data.</text>
</comment>
<protein>
    <submittedName>
        <fullName evidence="1">Uncharacterized protein</fullName>
    </submittedName>
</protein>
<dbReference type="AlphaFoldDB" id="A0A9D9E7C5"/>